<dbReference type="EMBL" id="BJWL01000005">
    <property type="protein sequence ID" value="GFY87006.1"/>
    <property type="molecule type" value="Genomic_DNA"/>
</dbReference>
<feature type="repeat" description="PPR" evidence="2">
    <location>
        <begin position="585"/>
        <end position="619"/>
    </location>
</feature>
<dbReference type="PANTHER" id="PTHR47926:SF452">
    <property type="entry name" value="PENTATRICOPEPTIDE REPEAT-CONTAINING PROTEIN"/>
    <property type="match status" value="1"/>
</dbReference>
<dbReference type="Pfam" id="PF13812">
    <property type="entry name" value="PPR_3"/>
    <property type="match status" value="1"/>
</dbReference>
<dbReference type="FunFam" id="1.25.40.10:FF:000090">
    <property type="entry name" value="Pentatricopeptide repeat-containing protein, chloroplastic"/>
    <property type="match status" value="1"/>
</dbReference>
<dbReference type="FunFam" id="1.25.40.10:FF:000436">
    <property type="entry name" value="Pentatricopeptide repeat-containing protein At5g39350 family"/>
    <property type="match status" value="1"/>
</dbReference>
<dbReference type="GO" id="GO:0003723">
    <property type="term" value="F:RNA binding"/>
    <property type="evidence" value="ECO:0007669"/>
    <property type="project" value="InterPro"/>
</dbReference>
<dbReference type="Pfam" id="PF01535">
    <property type="entry name" value="PPR"/>
    <property type="match status" value="6"/>
</dbReference>
<dbReference type="Proteomes" id="UP000585474">
    <property type="component" value="Unassembled WGS sequence"/>
</dbReference>
<reference evidence="3 4" key="1">
    <citation type="submission" date="2019-07" db="EMBL/GenBank/DDBJ databases">
        <title>De Novo Assembly of kiwifruit Actinidia rufa.</title>
        <authorList>
            <person name="Sugita-Konishi S."/>
            <person name="Sato K."/>
            <person name="Mori E."/>
            <person name="Abe Y."/>
            <person name="Kisaki G."/>
            <person name="Hamano K."/>
            <person name="Suezawa K."/>
            <person name="Otani M."/>
            <person name="Fukuda T."/>
            <person name="Manabe T."/>
            <person name="Gomi K."/>
            <person name="Tabuchi M."/>
            <person name="Akimitsu K."/>
            <person name="Kataoka I."/>
        </authorList>
    </citation>
    <scope>NUCLEOTIDE SEQUENCE [LARGE SCALE GENOMIC DNA]</scope>
    <source>
        <strain evidence="4">cv. Fuchu</strain>
    </source>
</reference>
<dbReference type="NCBIfam" id="TIGR00756">
    <property type="entry name" value="PPR"/>
    <property type="match status" value="5"/>
</dbReference>
<feature type="repeat" description="PPR" evidence="2">
    <location>
        <begin position="312"/>
        <end position="346"/>
    </location>
</feature>
<dbReference type="OrthoDB" id="308440at2759"/>
<feature type="repeat" description="PPR" evidence="2">
    <location>
        <begin position="208"/>
        <end position="244"/>
    </location>
</feature>
<gene>
    <name evidence="3" type="ORF">Acr_05g0006450</name>
</gene>
<feature type="repeat" description="PPR" evidence="2">
    <location>
        <begin position="620"/>
        <end position="650"/>
    </location>
</feature>
<comment type="caution">
    <text evidence="3">The sequence shown here is derived from an EMBL/GenBank/DDBJ whole genome shotgun (WGS) entry which is preliminary data.</text>
</comment>
<protein>
    <submittedName>
        <fullName evidence="3">Pentatricopeptide repeat (PPR) superfamily protein</fullName>
    </submittedName>
</protein>
<dbReference type="AlphaFoldDB" id="A0A7J0ELB8"/>
<evidence type="ECO:0000256" key="2">
    <source>
        <dbReference type="PROSITE-ProRule" id="PRU00708"/>
    </source>
</evidence>
<organism evidence="3 4">
    <name type="scientific">Actinidia rufa</name>
    <dbReference type="NCBI Taxonomy" id="165716"/>
    <lineage>
        <taxon>Eukaryota</taxon>
        <taxon>Viridiplantae</taxon>
        <taxon>Streptophyta</taxon>
        <taxon>Embryophyta</taxon>
        <taxon>Tracheophyta</taxon>
        <taxon>Spermatophyta</taxon>
        <taxon>Magnoliopsida</taxon>
        <taxon>eudicotyledons</taxon>
        <taxon>Gunneridae</taxon>
        <taxon>Pentapetalae</taxon>
        <taxon>asterids</taxon>
        <taxon>Ericales</taxon>
        <taxon>Actinidiaceae</taxon>
        <taxon>Actinidia</taxon>
    </lineage>
</organism>
<accession>A0A7J0ELB8</accession>
<dbReference type="InterPro" id="IPR011990">
    <property type="entry name" value="TPR-like_helical_dom_sf"/>
</dbReference>
<feature type="repeat" description="PPR" evidence="2">
    <location>
        <begin position="484"/>
        <end position="518"/>
    </location>
</feature>
<dbReference type="InterPro" id="IPR002885">
    <property type="entry name" value="PPR_rpt"/>
</dbReference>
<dbReference type="FunFam" id="1.25.40.10:FF:000031">
    <property type="entry name" value="Pentatricopeptide repeat-containing protein mitochondrial"/>
    <property type="match status" value="1"/>
</dbReference>
<keyword evidence="4" id="KW-1185">Reference proteome</keyword>
<dbReference type="Pfam" id="PF13041">
    <property type="entry name" value="PPR_2"/>
    <property type="match status" value="2"/>
</dbReference>
<keyword evidence="1" id="KW-0677">Repeat</keyword>
<dbReference type="GO" id="GO:0009451">
    <property type="term" value="P:RNA modification"/>
    <property type="evidence" value="ECO:0007669"/>
    <property type="project" value="InterPro"/>
</dbReference>
<name>A0A7J0ELB8_9ERIC</name>
<evidence type="ECO:0000313" key="3">
    <source>
        <dbReference type="EMBL" id="GFY87006.1"/>
    </source>
</evidence>
<dbReference type="Gene3D" id="1.25.40.10">
    <property type="entry name" value="Tetratricopeptide repeat domain"/>
    <property type="match status" value="5"/>
</dbReference>
<dbReference type="FunFam" id="1.25.40.10:FF:000285">
    <property type="entry name" value="Pentatricopeptide repeat-containing protein, chloroplastic"/>
    <property type="match status" value="1"/>
</dbReference>
<feature type="repeat" description="PPR" evidence="2">
    <location>
        <begin position="107"/>
        <end position="141"/>
    </location>
</feature>
<evidence type="ECO:0000313" key="4">
    <source>
        <dbReference type="Proteomes" id="UP000585474"/>
    </source>
</evidence>
<sequence>MNALSSGFHSFLKKKKNLIQYIKLRSLAFSNLNPENALYQSLPIPEKLTSYLEHCSDVVSLRKLHACVFTFGLQNDIFLGSKLLNCYAKLGFLTDCRWVFDKIINNNLSLWNSILVGYFRAGYLEEVLRLYLDLRQRKIGANGLAITFGLKSCTELENSQFGREIHADAFKFGLNADGFVGSSLIGLYSKNGDIHSAHKVFDEITERDVVAYTSMITAYAQSGDHRAYEAFDVVRSMQEQELCPNRVTLVSLLQAAGHSEALQEGRAIHGYALTRGIGHSDKVFETSLMDMYIKCGAMNMASSIFSKTSKRNVASWNALIAGHLQMGQPLEALNLFFLMLQQNLDPDLITLANGIVSCADLRYLREGKSIHGYIIRSGLQIDLVATTSLIDIVLEMQYFNPGQENLFKNGGKGCIVLNPSSILIILSVFSDLKDLKRGRWVHGYVLRHGSGLNTEIANQIIHMYAKCGCIDSARRVFNWTEYKDLVSWTSMMMGYVFHGLADEAIAVFRVMQREKVTADSITFLSLLHAFSQLGCLDLAKEVHCRVYRVSMEQEIPLVNSLITTYGKCGKLNMSSDLFEQMSDRCLTSWNSMIAAYGMHGNCVAAFALFDQMKEEKVAPDEVTFTSLISACSHSGLVEQGLHVFRSMQEEYNIIPSEEHYGCMVDLLSRAGRIEEAYDLLNRLPLRQRSTSLGALLAACRVHGNRRMGEVIGWQLMDLEPENSSAYGFGVKFIRRGGQMEPCCKNKSYGEGQRFKKDSWI</sequence>
<dbReference type="InterPro" id="IPR046960">
    <property type="entry name" value="PPR_At4g14850-like_plant"/>
</dbReference>
<dbReference type="PANTHER" id="PTHR47926">
    <property type="entry name" value="PENTATRICOPEPTIDE REPEAT-CONTAINING PROTEIN"/>
    <property type="match status" value="1"/>
</dbReference>
<dbReference type="PROSITE" id="PS51375">
    <property type="entry name" value="PPR"/>
    <property type="match status" value="6"/>
</dbReference>
<evidence type="ECO:0000256" key="1">
    <source>
        <dbReference type="ARBA" id="ARBA00022737"/>
    </source>
</evidence>
<proteinExistence type="predicted"/>